<reference evidence="2 3" key="1">
    <citation type="submission" date="2016-07" db="EMBL/GenBank/DDBJ databases">
        <title>Genome of Pelobium manganitolerans.</title>
        <authorList>
            <person name="Wu S."/>
            <person name="Wang G."/>
        </authorList>
    </citation>
    <scope>NUCLEOTIDE SEQUENCE [LARGE SCALE GENOMIC DNA]</scope>
    <source>
        <strain evidence="2 3">YS-25</strain>
    </source>
</reference>
<feature type="chain" id="PRO_5019504477" description="DUF4468 domain-containing protein" evidence="1">
    <location>
        <begin position="19"/>
        <end position="172"/>
    </location>
</feature>
<dbReference type="AlphaFoldDB" id="A0A419S9V0"/>
<accession>A0A419S9V0</accession>
<feature type="signal peptide" evidence="1">
    <location>
        <begin position="1"/>
        <end position="18"/>
    </location>
</feature>
<keyword evidence="1" id="KW-0732">Signal</keyword>
<evidence type="ECO:0000313" key="3">
    <source>
        <dbReference type="Proteomes" id="UP000283433"/>
    </source>
</evidence>
<dbReference type="EMBL" id="MBTA01000004">
    <property type="protein sequence ID" value="RKD18648.1"/>
    <property type="molecule type" value="Genomic_DNA"/>
</dbReference>
<evidence type="ECO:0008006" key="4">
    <source>
        <dbReference type="Google" id="ProtNLM"/>
    </source>
</evidence>
<sequence length="172" mass="20127">MKSLIFLFLIAFCTSAFAQSKIATTPTTELYGYYQKGENVEEAVFMAEEYEALMARQGFTFLRTDTVSKSDYKLHWTKKYEGSVMQARIHYQFLIPYFKITIEDIRVTFSNGEVLNITSHLQNEMVRKQFNSLYEMLVQTLVRLIDPAKTVTKEQFREALNNLDKMPEIKND</sequence>
<dbReference type="Proteomes" id="UP000283433">
    <property type="component" value="Unassembled WGS sequence"/>
</dbReference>
<name>A0A419S9V0_9SPHI</name>
<proteinExistence type="predicted"/>
<comment type="caution">
    <text evidence="2">The sequence shown here is derived from an EMBL/GenBank/DDBJ whole genome shotgun (WGS) entry which is preliminary data.</text>
</comment>
<keyword evidence="3" id="KW-1185">Reference proteome</keyword>
<evidence type="ECO:0000313" key="2">
    <source>
        <dbReference type="EMBL" id="RKD18648.1"/>
    </source>
</evidence>
<gene>
    <name evidence="2" type="ORF">BCY91_15035</name>
</gene>
<dbReference type="OrthoDB" id="1493596at2"/>
<protein>
    <recommendedName>
        <fullName evidence="4">DUF4468 domain-containing protein</fullName>
    </recommendedName>
</protein>
<organism evidence="2 3">
    <name type="scientific">Pelobium manganitolerans</name>
    <dbReference type="NCBI Taxonomy" id="1842495"/>
    <lineage>
        <taxon>Bacteria</taxon>
        <taxon>Pseudomonadati</taxon>
        <taxon>Bacteroidota</taxon>
        <taxon>Sphingobacteriia</taxon>
        <taxon>Sphingobacteriales</taxon>
        <taxon>Sphingobacteriaceae</taxon>
        <taxon>Pelobium</taxon>
    </lineage>
</organism>
<evidence type="ECO:0000256" key="1">
    <source>
        <dbReference type="SAM" id="SignalP"/>
    </source>
</evidence>
<dbReference type="RefSeq" id="WP_120180826.1">
    <property type="nucleotide sequence ID" value="NZ_MBTA01000004.1"/>
</dbReference>